<accession>A0ACB8XH34</accession>
<dbReference type="EMBL" id="CM042064">
    <property type="protein sequence ID" value="KAI3665891.1"/>
    <property type="molecule type" value="Genomic_DNA"/>
</dbReference>
<dbReference type="Proteomes" id="UP001055879">
    <property type="component" value="Linkage Group LG18"/>
</dbReference>
<keyword evidence="2" id="KW-1185">Reference proteome</keyword>
<protein>
    <submittedName>
        <fullName evidence="1">Uncharacterized protein</fullName>
    </submittedName>
</protein>
<evidence type="ECO:0000313" key="2">
    <source>
        <dbReference type="Proteomes" id="UP001055879"/>
    </source>
</evidence>
<proteinExistence type="predicted"/>
<organism evidence="1 2">
    <name type="scientific">Arctium lappa</name>
    <name type="common">Greater burdock</name>
    <name type="synonym">Lappa major</name>
    <dbReference type="NCBI Taxonomy" id="4217"/>
    <lineage>
        <taxon>Eukaryota</taxon>
        <taxon>Viridiplantae</taxon>
        <taxon>Streptophyta</taxon>
        <taxon>Embryophyta</taxon>
        <taxon>Tracheophyta</taxon>
        <taxon>Spermatophyta</taxon>
        <taxon>Magnoliopsida</taxon>
        <taxon>eudicotyledons</taxon>
        <taxon>Gunneridae</taxon>
        <taxon>Pentapetalae</taxon>
        <taxon>asterids</taxon>
        <taxon>campanulids</taxon>
        <taxon>Asterales</taxon>
        <taxon>Asteraceae</taxon>
        <taxon>Carduoideae</taxon>
        <taxon>Cardueae</taxon>
        <taxon>Arctiinae</taxon>
        <taxon>Arctium</taxon>
    </lineage>
</organism>
<reference evidence="1 2" key="2">
    <citation type="journal article" date="2022" name="Mol. Ecol. Resour.">
        <title>The genomes of chicory, endive, great burdock and yacon provide insights into Asteraceae paleo-polyploidization history and plant inulin production.</title>
        <authorList>
            <person name="Fan W."/>
            <person name="Wang S."/>
            <person name="Wang H."/>
            <person name="Wang A."/>
            <person name="Jiang F."/>
            <person name="Liu H."/>
            <person name="Zhao H."/>
            <person name="Xu D."/>
            <person name="Zhang Y."/>
        </authorList>
    </citation>
    <scope>NUCLEOTIDE SEQUENCE [LARGE SCALE GENOMIC DNA]</scope>
    <source>
        <strain evidence="2">cv. Niubang</strain>
    </source>
</reference>
<name>A0ACB8XH34_ARCLA</name>
<evidence type="ECO:0000313" key="1">
    <source>
        <dbReference type="EMBL" id="KAI3665891.1"/>
    </source>
</evidence>
<gene>
    <name evidence="1" type="ORF">L6452_44526</name>
</gene>
<reference evidence="2" key="1">
    <citation type="journal article" date="2022" name="Mol. Ecol. Resour.">
        <title>The genomes of chicory, endive, great burdock and yacon provide insights into Asteraceae palaeo-polyploidization history and plant inulin production.</title>
        <authorList>
            <person name="Fan W."/>
            <person name="Wang S."/>
            <person name="Wang H."/>
            <person name="Wang A."/>
            <person name="Jiang F."/>
            <person name="Liu H."/>
            <person name="Zhao H."/>
            <person name="Xu D."/>
            <person name="Zhang Y."/>
        </authorList>
    </citation>
    <scope>NUCLEOTIDE SEQUENCE [LARGE SCALE GENOMIC DNA]</scope>
    <source>
        <strain evidence="2">cv. Niubang</strain>
    </source>
</reference>
<comment type="caution">
    <text evidence="1">The sequence shown here is derived from an EMBL/GenBank/DDBJ whole genome shotgun (WGS) entry which is preliminary data.</text>
</comment>
<sequence length="497" mass="54885">MVISSPVPPVMHTGGERTELEKTASANLTSDTIDVVRSSVGMNTANEDELINLEQAAIKAQAAFRGYLARRAFCALKCIIRLQAQVRGHLVRRQAVATLSCMRAIVEFQALARGRSVRLSGDGIHMLQKYAPGELVEKKRVDLLGTSLRSEKLSTNAFGTKLVASLHTTMPLHIWYDPAEPNSVPKWLQRWSSSHFWDPLPRPKKAPDSKPKRKQTKSQPEEPETGRPKRSVRRVPAANLESNPIKSSENEKPKPTSRKTSNHQPESVQEHSHNELEKVKRSLRKISVSASEKPEVATEKPPIGLDHASDSPNPDASEQGSVQPFVELHDVITEPPEPKPEPLPVPSLEAKPQDGLQDDHRPVEPSAGEANGNVELNGSEDHRSQENHKTRRRKSFPAKQEYAESGLQNTAALPSYMAATESAKAKLRAQAVAKAAEDGGENGFIRRHSLPSSTGKLSLQSPRVQKPLQANGKGWNKSNKPQIFARDDKMVQTGWKR</sequence>